<protein>
    <recommendedName>
        <fullName evidence="2">hydroxymethylbilane synthase</fullName>
        <ecNumber evidence="2">2.5.1.61</ecNumber>
    </recommendedName>
</protein>
<dbReference type="PANTHER" id="PTHR11557">
    <property type="entry name" value="PORPHOBILINOGEN DEAMINASE"/>
    <property type="match status" value="1"/>
</dbReference>
<evidence type="ECO:0000313" key="6">
    <source>
        <dbReference type="EnsemblPlants" id="Bo8g076960.1"/>
    </source>
</evidence>
<keyword evidence="3" id="KW-0808">Transferase</keyword>
<dbReference type="Gramene" id="Bo8g076960.1">
    <property type="protein sequence ID" value="Bo8g076960.1"/>
    <property type="gene ID" value="Bo8g076960"/>
</dbReference>
<dbReference type="InterPro" id="IPR000860">
    <property type="entry name" value="HemC"/>
</dbReference>
<reference evidence="6" key="2">
    <citation type="submission" date="2015-03" db="UniProtKB">
        <authorList>
            <consortium name="EnsemblPlants"/>
        </authorList>
    </citation>
    <scope>IDENTIFICATION</scope>
</reference>
<name>A0A0D3DRD7_BRAOL</name>
<reference evidence="6 7" key="1">
    <citation type="journal article" date="2014" name="Genome Biol.">
        <title>Transcriptome and methylome profiling reveals relics of genome dominance in the mesopolyploid Brassica oleracea.</title>
        <authorList>
            <person name="Parkin I.A."/>
            <person name="Koh C."/>
            <person name="Tang H."/>
            <person name="Robinson S.J."/>
            <person name="Kagale S."/>
            <person name="Clarke W.E."/>
            <person name="Town C.D."/>
            <person name="Nixon J."/>
            <person name="Krishnakumar V."/>
            <person name="Bidwell S.L."/>
            <person name="Denoeud F."/>
            <person name="Belcram H."/>
            <person name="Links M.G."/>
            <person name="Just J."/>
            <person name="Clarke C."/>
            <person name="Bender T."/>
            <person name="Huebert T."/>
            <person name="Mason A.S."/>
            <person name="Pires J.C."/>
            <person name="Barker G."/>
            <person name="Moore J."/>
            <person name="Walley P.G."/>
            <person name="Manoli S."/>
            <person name="Batley J."/>
            <person name="Edwards D."/>
            <person name="Nelson M.N."/>
            <person name="Wang X."/>
            <person name="Paterson A.H."/>
            <person name="King G."/>
            <person name="Bancroft I."/>
            <person name="Chalhoub B."/>
            <person name="Sharpe A.G."/>
        </authorList>
    </citation>
    <scope>NUCLEOTIDE SEQUENCE</scope>
    <source>
        <strain evidence="6 7">cv. TO1000</strain>
    </source>
</reference>
<dbReference type="SUPFAM" id="SSF53850">
    <property type="entry name" value="Periplasmic binding protein-like II"/>
    <property type="match status" value="1"/>
</dbReference>
<dbReference type="Pfam" id="PF01379">
    <property type="entry name" value="Porphobil_deam"/>
    <property type="match status" value="1"/>
</dbReference>
<dbReference type="GO" id="GO:0005737">
    <property type="term" value="C:cytoplasm"/>
    <property type="evidence" value="ECO:0007669"/>
    <property type="project" value="TreeGrafter"/>
</dbReference>
<organism evidence="6 7">
    <name type="scientific">Brassica oleracea var. oleracea</name>
    <dbReference type="NCBI Taxonomy" id="109376"/>
    <lineage>
        <taxon>Eukaryota</taxon>
        <taxon>Viridiplantae</taxon>
        <taxon>Streptophyta</taxon>
        <taxon>Embryophyta</taxon>
        <taxon>Tracheophyta</taxon>
        <taxon>Spermatophyta</taxon>
        <taxon>Magnoliopsida</taxon>
        <taxon>eudicotyledons</taxon>
        <taxon>Gunneridae</taxon>
        <taxon>Pentapetalae</taxon>
        <taxon>rosids</taxon>
        <taxon>malvids</taxon>
        <taxon>Brassicales</taxon>
        <taxon>Brassicaceae</taxon>
        <taxon>Brassiceae</taxon>
        <taxon>Brassica</taxon>
    </lineage>
</organism>
<dbReference type="STRING" id="109376.A0A0D3DRD7"/>
<evidence type="ECO:0000259" key="5">
    <source>
        <dbReference type="Pfam" id="PF01379"/>
    </source>
</evidence>
<proteinExistence type="inferred from homology"/>
<dbReference type="HOGENOM" id="CLU_1252189_0_0_1"/>
<evidence type="ECO:0000256" key="4">
    <source>
        <dbReference type="ARBA" id="ARBA00023244"/>
    </source>
</evidence>
<dbReference type="PANTHER" id="PTHR11557:SF0">
    <property type="entry name" value="PORPHOBILINOGEN DEAMINASE"/>
    <property type="match status" value="1"/>
</dbReference>
<dbReference type="GO" id="GO:0006783">
    <property type="term" value="P:heme biosynthetic process"/>
    <property type="evidence" value="ECO:0007669"/>
    <property type="project" value="TreeGrafter"/>
</dbReference>
<dbReference type="EC" id="2.5.1.61" evidence="2"/>
<evidence type="ECO:0000313" key="7">
    <source>
        <dbReference type="Proteomes" id="UP000032141"/>
    </source>
</evidence>
<dbReference type="Gene3D" id="3.40.190.10">
    <property type="entry name" value="Periplasmic binding protein-like II"/>
    <property type="match status" value="1"/>
</dbReference>
<evidence type="ECO:0000256" key="1">
    <source>
        <dbReference type="ARBA" id="ARBA00005638"/>
    </source>
</evidence>
<dbReference type="OMA" id="SVEDNCY"/>
<accession>A0A0D3DRD7</accession>
<keyword evidence="7" id="KW-1185">Reference proteome</keyword>
<sequence>MDVSYSLSSLSLSRVIRRFRIQKLVINLFSFCTLLPGIHGYRYPESMDIAYSSLCQAHKVALTRQASPPSSSGAVRACVAVEQKTRTAIIRIGTHGSPLALAQAYETRAKLQSKHPELTEDGAIHIEIIKTTADKILSQPLADIGGKGLFTKEIDEALINGHICLTAASLAELPAGSVVGTASLRRKSQMLHKYPSLSVEDNCYFRGLVASPDGTRGMRAL</sequence>
<dbReference type="Proteomes" id="UP000032141">
    <property type="component" value="Chromosome C8"/>
</dbReference>
<evidence type="ECO:0000256" key="3">
    <source>
        <dbReference type="ARBA" id="ARBA00022679"/>
    </source>
</evidence>
<feature type="domain" description="Porphobilinogen deaminase N-terminal" evidence="5">
    <location>
        <begin position="90"/>
        <end position="174"/>
    </location>
</feature>
<dbReference type="eggNOG" id="KOG2892">
    <property type="taxonomic scope" value="Eukaryota"/>
</dbReference>
<dbReference type="EnsemblPlants" id="Bo8g076960.1">
    <property type="protein sequence ID" value="Bo8g076960.1"/>
    <property type="gene ID" value="Bo8g076960"/>
</dbReference>
<comment type="similarity">
    <text evidence="1">Belongs to the HMBS family.</text>
</comment>
<keyword evidence="4" id="KW-0627">Porphyrin biosynthesis</keyword>
<evidence type="ECO:0000256" key="2">
    <source>
        <dbReference type="ARBA" id="ARBA00012655"/>
    </source>
</evidence>
<dbReference type="GO" id="GO:0004418">
    <property type="term" value="F:hydroxymethylbilane synthase activity"/>
    <property type="evidence" value="ECO:0007669"/>
    <property type="project" value="UniProtKB-EC"/>
</dbReference>
<dbReference type="InterPro" id="IPR022417">
    <property type="entry name" value="Porphobilin_deaminase_N"/>
</dbReference>
<dbReference type="AlphaFoldDB" id="A0A0D3DRD7"/>